<comment type="caution">
    <text evidence="10">The sequence shown here is derived from an EMBL/GenBank/DDBJ whole genome shotgun (WGS) entry which is preliminary data.</text>
</comment>
<dbReference type="Gene3D" id="1.20.1250.20">
    <property type="entry name" value="MFS general substrate transporter like domains"/>
    <property type="match status" value="1"/>
</dbReference>
<keyword evidence="12" id="KW-1185">Reference proteome</keyword>
<evidence type="ECO:0000256" key="1">
    <source>
        <dbReference type="ARBA" id="ARBA00004141"/>
    </source>
</evidence>
<dbReference type="AlphaFoldDB" id="A0A8H6PFY8"/>
<dbReference type="EMBL" id="JACBAF010001994">
    <property type="protein sequence ID" value="KAF7170309.1"/>
    <property type="molecule type" value="Genomic_DNA"/>
</dbReference>
<keyword evidence="6 8" id="KW-0472">Membrane</keyword>
<dbReference type="PANTHER" id="PTHR48022:SF28">
    <property type="entry name" value="MAJOR FACILITATOR SUPERFAMILY (MFS) PROFILE DOMAIN-CONTAINING PROTEIN-RELATED"/>
    <property type="match status" value="1"/>
</dbReference>
<dbReference type="FunFam" id="1.20.1250.20:FF:000090">
    <property type="entry name" value="MFS sugar transporter, putative"/>
    <property type="match status" value="1"/>
</dbReference>
<reference evidence="10" key="1">
    <citation type="submission" date="2020-06" db="EMBL/GenBank/DDBJ databases">
        <title>Draft genome sequences of strains closely related to Aspergillus parafelis and Aspergillus hiratsukae.</title>
        <authorList>
            <person name="Dos Santos R.A.C."/>
            <person name="Rivero-Menendez O."/>
            <person name="Steenwyk J.L."/>
            <person name="Mead M.E."/>
            <person name="Goldman G.H."/>
            <person name="Alastruey-Izquierdo A."/>
            <person name="Rokas A."/>
        </authorList>
    </citation>
    <scope>NUCLEOTIDE SEQUENCE</scope>
    <source>
        <strain evidence="10">CNM-CM5793</strain>
        <strain evidence="11">CNM-CM6106</strain>
    </source>
</reference>
<comment type="subcellular location">
    <subcellularLocation>
        <location evidence="1">Membrane</location>
        <topology evidence="1">Multi-pass membrane protein</topology>
    </subcellularLocation>
</comment>
<feature type="transmembrane region" description="Helical" evidence="8">
    <location>
        <begin position="333"/>
        <end position="356"/>
    </location>
</feature>
<dbReference type="OrthoDB" id="6612291at2759"/>
<feature type="transmembrane region" description="Helical" evidence="8">
    <location>
        <begin position="90"/>
        <end position="107"/>
    </location>
</feature>
<evidence type="ECO:0000256" key="6">
    <source>
        <dbReference type="ARBA" id="ARBA00023136"/>
    </source>
</evidence>
<dbReference type="Pfam" id="PF00083">
    <property type="entry name" value="Sugar_tr"/>
    <property type="match status" value="1"/>
</dbReference>
<feature type="transmembrane region" description="Helical" evidence="8">
    <location>
        <begin position="146"/>
        <end position="164"/>
    </location>
</feature>
<evidence type="ECO:0000256" key="2">
    <source>
        <dbReference type="ARBA" id="ARBA00010992"/>
    </source>
</evidence>
<feature type="transmembrane region" description="Helical" evidence="8">
    <location>
        <begin position="305"/>
        <end position="326"/>
    </location>
</feature>
<feature type="domain" description="Major facilitator superfamily (MFS) profile" evidence="9">
    <location>
        <begin position="19"/>
        <end position="460"/>
    </location>
</feature>
<evidence type="ECO:0000256" key="3">
    <source>
        <dbReference type="ARBA" id="ARBA00022448"/>
    </source>
</evidence>
<dbReference type="InterPro" id="IPR020846">
    <property type="entry name" value="MFS_dom"/>
</dbReference>
<evidence type="ECO:0000259" key="9">
    <source>
        <dbReference type="PROSITE" id="PS50850"/>
    </source>
</evidence>
<feature type="transmembrane region" description="Helical" evidence="8">
    <location>
        <begin position="113"/>
        <end position="134"/>
    </location>
</feature>
<name>A0A8H6PFY8_9EURO</name>
<keyword evidence="4 8" id="KW-0812">Transmembrane</keyword>
<feature type="transmembrane region" description="Helical" evidence="8">
    <location>
        <begin position="267"/>
        <end position="293"/>
    </location>
</feature>
<comment type="similarity">
    <text evidence="2 7">Belongs to the major facilitator superfamily. Sugar transporter (TC 2.A.1.1) family.</text>
</comment>
<dbReference type="PRINTS" id="PR00171">
    <property type="entry name" value="SUGRTRNSPORT"/>
</dbReference>
<feature type="transmembrane region" description="Helical" evidence="8">
    <location>
        <begin position="408"/>
        <end position="426"/>
    </location>
</feature>
<dbReference type="PANTHER" id="PTHR48022">
    <property type="entry name" value="PLASTIDIC GLUCOSE TRANSPORTER 4"/>
    <property type="match status" value="1"/>
</dbReference>
<feature type="transmembrane region" description="Helical" evidence="8">
    <location>
        <begin position="438"/>
        <end position="456"/>
    </location>
</feature>
<dbReference type="GO" id="GO:0005351">
    <property type="term" value="F:carbohydrate:proton symporter activity"/>
    <property type="evidence" value="ECO:0007669"/>
    <property type="project" value="TreeGrafter"/>
</dbReference>
<evidence type="ECO:0000256" key="4">
    <source>
        <dbReference type="ARBA" id="ARBA00022692"/>
    </source>
</evidence>
<evidence type="ECO:0000256" key="5">
    <source>
        <dbReference type="ARBA" id="ARBA00022989"/>
    </source>
</evidence>
<organism evidence="10 12">
    <name type="scientific">Aspergillus hiratsukae</name>
    <dbReference type="NCBI Taxonomy" id="1194566"/>
    <lineage>
        <taxon>Eukaryota</taxon>
        <taxon>Fungi</taxon>
        <taxon>Dikarya</taxon>
        <taxon>Ascomycota</taxon>
        <taxon>Pezizomycotina</taxon>
        <taxon>Eurotiomycetes</taxon>
        <taxon>Eurotiomycetidae</taxon>
        <taxon>Eurotiales</taxon>
        <taxon>Aspergillaceae</taxon>
        <taxon>Aspergillus</taxon>
        <taxon>Aspergillus subgen. Fumigati</taxon>
    </lineage>
</organism>
<dbReference type="GO" id="GO:0016020">
    <property type="term" value="C:membrane"/>
    <property type="evidence" value="ECO:0007669"/>
    <property type="project" value="UniProtKB-SubCell"/>
</dbReference>
<proteinExistence type="inferred from homology"/>
<evidence type="ECO:0000256" key="8">
    <source>
        <dbReference type="SAM" id="Phobius"/>
    </source>
</evidence>
<dbReference type="InterPro" id="IPR003663">
    <property type="entry name" value="Sugar/inositol_transpt"/>
</dbReference>
<accession>A0A8H6PFY8</accession>
<evidence type="ECO:0000313" key="10">
    <source>
        <dbReference type="EMBL" id="KAF7133668.1"/>
    </source>
</evidence>
<keyword evidence="3 7" id="KW-0813">Transport</keyword>
<evidence type="ECO:0000313" key="11">
    <source>
        <dbReference type="EMBL" id="KAF7170309.1"/>
    </source>
</evidence>
<feature type="transmembrane region" description="Helical" evidence="8">
    <location>
        <begin position="368"/>
        <end position="387"/>
    </location>
</feature>
<dbReference type="InterPro" id="IPR050360">
    <property type="entry name" value="MFS_Sugar_Transporters"/>
</dbReference>
<keyword evidence="5 8" id="KW-1133">Transmembrane helix</keyword>
<dbReference type="InterPro" id="IPR005828">
    <property type="entry name" value="MFS_sugar_transport-like"/>
</dbReference>
<sequence length="531" mass="59210">MSTKPSFLRLRGQKLIYAVTLTCSTGFLLFGYDLGFMGGLTTSNEFLDVFGHPNSALLGFLVSAYEIGAMFGAVFQFILGDRLGRRHNNMWGAGVVMIGAILQASSFTRAQFIVGRLVGGFGLGTMTTVIPVWLAECSLPRSRGRMMAMQLSNMIVGLILANWLDYGMEQYPSTVSWRFPCAFQIIFCLITIAVMPFLPESPRYLITKGRMEEASYAMAALRDGYPDSSHVANELKEIQYAVKVEEEESGSWSDIFKDNGVSGFQRMLVAFMANFFQQLSGVNVMSSLGPYVFERSVGLGQREALLVSGGLQVWYFLSSLLPWFLVDRCGRRTLFMVGSSGMFVCWLLSAIFEGVAGGGSGSFGRSNLGYGTAVVLYLFQTFFTIGWQSNMWIYPSEMLPLRLRLRGASLAVVSQWLWTFLVVEITPTMITNIGYKSYIVFAVINFLTVPYVYFFFPETSGMPLEAIDLLFADRDGKRPSIFRVVRESHQKTYREQILQQLHANAAREEVSEIIDAKPGGGEHVELRSAEP</sequence>
<protein>
    <recommendedName>
        <fullName evidence="9">Major facilitator superfamily (MFS) profile domain-containing protein</fullName>
    </recommendedName>
</protein>
<dbReference type="SUPFAM" id="SSF103473">
    <property type="entry name" value="MFS general substrate transporter"/>
    <property type="match status" value="1"/>
</dbReference>
<feature type="transmembrane region" description="Helical" evidence="8">
    <location>
        <begin position="176"/>
        <end position="198"/>
    </location>
</feature>
<dbReference type="Proteomes" id="UP000662466">
    <property type="component" value="Unassembled WGS sequence"/>
</dbReference>
<feature type="transmembrane region" description="Helical" evidence="8">
    <location>
        <begin position="15"/>
        <end position="36"/>
    </location>
</feature>
<dbReference type="Proteomes" id="UP000630445">
    <property type="component" value="Unassembled WGS sequence"/>
</dbReference>
<dbReference type="InterPro" id="IPR036259">
    <property type="entry name" value="MFS_trans_sf"/>
</dbReference>
<evidence type="ECO:0000313" key="12">
    <source>
        <dbReference type="Proteomes" id="UP000630445"/>
    </source>
</evidence>
<feature type="transmembrane region" description="Helical" evidence="8">
    <location>
        <begin position="56"/>
        <end position="78"/>
    </location>
</feature>
<dbReference type="NCBIfam" id="TIGR00879">
    <property type="entry name" value="SP"/>
    <property type="match status" value="1"/>
</dbReference>
<dbReference type="EMBL" id="JACBAD010001826">
    <property type="protein sequence ID" value="KAF7133668.1"/>
    <property type="molecule type" value="Genomic_DNA"/>
</dbReference>
<dbReference type="PROSITE" id="PS50850">
    <property type="entry name" value="MFS"/>
    <property type="match status" value="1"/>
</dbReference>
<gene>
    <name evidence="10" type="ORF">CNMCM5793_004966</name>
    <name evidence="11" type="ORF">CNMCM6106_005042</name>
</gene>
<evidence type="ECO:0000256" key="7">
    <source>
        <dbReference type="RuleBase" id="RU003346"/>
    </source>
</evidence>